<name>A0ABQ8WDP3_PENCH</name>
<accession>A0ABQ8WDP3</accession>
<dbReference type="Proteomes" id="UP001220256">
    <property type="component" value="Unassembled WGS sequence"/>
</dbReference>
<organism evidence="1 2">
    <name type="scientific">Penicillium chrysogenum</name>
    <name type="common">Penicillium notatum</name>
    <dbReference type="NCBI Taxonomy" id="5076"/>
    <lineage>
        <taxon>Eukaryota</taxon>
        <taxon>Fungi</taxon>
        <taxon>Dikarya</taxon>
        <taxon>Ascomycota</taxon>
        <taxon>Pezizomycotina</taxon>
        <taxon>Eurotiomycetes</taxon>
        <taxon>Eurotiomycetidae</taxon>
        <taxon>Eurotiales</taxon>
        <taxon>Aspergillaceae</taxon>
        <taxon>Penicillium</taxon>
        <taxon>Penicillium chrysogenum species complex</taxon>
    </lineage>
</organism>
<comment type="caution">
    <text evidence="1">The sequence shown here is derived from an EMBL/GenBank/DDBJ whole genome shotgun (WGS) entry which is preliminary data.</text>
</comment>
<evidence type="ECO:0000313" key="2">
    <source>
        <dbReference type="Proteomes" id="UP001220256"/>
    </source>
</evidence>
<reference evidence="1 2" key="1">
    <citation type="journal article" date="2023" name="IMA Fungus">
        <title>Comparative genomic study of the Penicillium genus elucidates a diverse pangenome and 15 lateral gene transfer events.</title>
        <authorList>
            <person name="Petersen C."/>
            <person name="Sorensen T."/>
            <person name="Nielsen M.R."/>
            <person name="Sondergaard T.E."/>
            <person name="Sorensen J.L."/>
            <person name="Fitzpatrick D.A."/>
            <person name="Frisvad J.C."/>
            <person name="Nielsen K.L."/>
        </authorList>
    </citation>
    <scope>NUCLEOTIDE SEQUENCE [LARGE SCALE GENOMIC DNA]</scope>
    <source>
        <strain evidence="1 2">IBT 3361</strain>
    </source>
</reference>
<dbReference type="EMBL" id="JAPVEB010000004">
    <property type="protein sequence ID" value="KAJ5264725.1"/>
    <property type="molecule type" value="Genomic_DNA"/>
</dbReference>
<protein>
    <submittedName>
        <fullName evidence="1">Uncharacterized protein</fullName>
    </submittedName>
</protein>
<proteinExistence type="predicted"/>
<evidence type="ECO:0000313" key="1">
    <source>
        <dbReference type="EMBL" id="KAJ5264725.1"/>
    </source>
</evidence>
<gene>
    <name evidence="1" type="ORF">N7505_007518</name>
</gene>
<keyword evidence="2" id="KW-1185">Reference proteome</keyword>
<sequence>MTEFGSKKELQKSIRWDTIQKKSDIWSSFDQVVNARTSEPKPRKNIKQSIDQLLREMTSPFGQAFMAITGYFLDRDWNYCEVLLGFEHI</sequence>